<keyword evidence="5" id="KW-0963">Cytoplasm</keyword>
<dbReference type="AlphaFoldDB" id="A0ABD0JDV4"/>
<dbReference type="Proteomes" id="UP001519460">
    <property type="component" value="Unassembled WGS sequence"/>
</dbReference>
<evidence type="ECO:0000256" key="2">
    <source>
        <dbReference type="ARBA" id="ARBA00009340"/>
    </source>
</evidence>
<feature type="domain" description="MMS19 C-terminal" evidence="6">
    <location>
        <begin position="544"/>
        <end position="937"/>
    </location>
</feature>
<dbReference type="GO" id="GO:0005634">
    <property type="term" value="C:nucleus"/>
    <property type="evidence" value="ECO:0007669"/>
    <property type="project" value="UniProtKB-SubCell"/>
</dbReference>
<proteinExistence type="inferred from homology"/>
<evidence type="ECO:0000313" key="8">
    <source>
        <dbReference type="EMBL" id="KAK7471641.1"/>
    </source>
</evidence>
<dbReference type="InterPro" id="IPR024687">
    <property type="entry name" value="MMS19_C"/>
</dbReference>
<dbReference type="PANTHER" id="PTHR12891:SF0">
    <property type="entry name" value="MMS19 NUCLEOTIDE EXCISION REPAIR PROTEIN HOMOLOG"/>
    <property type="match status" value="1"/>
</dbReference>
<comment type="similarity">
    <text evidence="2 5">Belongs to the MET18/MMS19 family.</text>
</comment>
<dbReference type="InterPro" id="IPR039920">
    <property type="entry name" value="MMS19"/>
</dbReference>
<dbReference type="PANTHER" id="PTHR12891">
    <property type="entry name" value="DNA REPAIR/TRANSCRIPTION PROTEIN MET18/MMS19"/>
    <property type="match status" value="1"/>
</dbReference>
<reference evidence="8 9" key="1">
    <citation type="journal article" date="2023" name="Sci. Data">
        <title>Genome assembly of the Korean intertidal mud-creeper Batillaria attramentaria.</title>
        <authorList>
            <person name="Patra A.K."/>
            <person name="Ho P.T."/>
            <person name="Jun S."/>
            <person name="Lee S.J."/>
            <person name="Kim Y."/>
            <person name="Won Y.J."/>
        </authorList>
    </citation>
    <scope>NUCLEOTIDE SEQUENCE [LARGE SCALE GENOMIC DNA]</scope>
    <source>
        <strain evidence="8">Wonlab-2016</strain>
    </source>
</reference>
<sequence length="979" mass="106768">MAATISGHVSDFVLGLDDSKSEIIAKDLFDRKITLVQVVECLGEFLTNPDQSTRKRGTQLLVQILQKLPTGLLAQKEVVHVTTFLMSKLSDHHSIQPHAVQGLAAVTTFTSFPGGEMCQQICSEIFKEIQNQSLSQSDRRCVYTIFLNLLSSHLTDIQPMGDTFVCGFVQQMDGEKDPRNLMLAFRCAQIVCNHFNLGAMEEDMFEVTACYFPIDFVPPPNDPHGITREDLSQALCQVMASTPAFAKYCYPLLLEKLTSDVQSAKLQSLLALIACLPVYQTTHLQEYLGSLSFQLMREVRDNSSEELVTASLQALTALITQLSKEAGQLAEFMAETLPDLLRKVESDSAAVRLPTIKLLRAMAAASPLACHSVALEPEVDFLTETVALLQQVADSQSPAMDWSILTECRGKVQELGDSLLASQVPQLQVLGMRGLCALSMWSSILPTEEVQTTVEKIQNKAVHANSDIVRKESQTCLRRVLQQQSQLADIIISHLTEELRANHGKYSSPNGRQIFDNSAALLASVAVNKDTAERVCKVFLQSLQTNSEGQEELLLPVSAGLATVLQSNLISSLVYTTEVIPSILSFLTTRCLKWPSEKQQLHATVLTQLTDGLRSGLLLQEKQVASQVVQQVCSLVVSGDPALLSAGGDSPGSNSPLQALSSWQQSRLVQLLLVVIPCLDTQTDPLVQRLLAHLPDVALQASDAHTRLQTCKCVAAIINRIPAGEPLESVVNGLHTKVTSHLTQSSDLDISHAALSLLTWIIKGLVVRGHKSVTGLIAQLISLLEDKVLGLKAAEGFSTILATFPDVLCVAVRATVTPTFQQRFLVQNLPRLVSGFHNAQPGLKEHYLLAVASMLTNVPQQVLVSELPQLMPLLVSSLKGGNSDLHRQALSTLTSGIKHSPDVLTAYLSDILPDCLHLAAQAPSMQERILALRCVGEMIQLPPAALQPHKSKVLSALKPVLDDRKRLVRKEAVSARSAW</sequence>
<evidence type="ECO:0000256" key="5">
    <source>
        <dbReference type="RuleBase" id="RU367072"/>
    </source>
</evidence>
<keyword evidence="5" id="KW-0206">Cytoskeleton</keyword>
<comment type="function">
    <text evidence="5">Key component of the cytosolic iron-sulfur protein assembly (CIA) complex, a multiprotein complex that mediates the incorporation of iron-sulfur cluster into apoproteins specifically involved in DNA metabolism and genomic integrity. In the CIA complex, MMS19 acts as an adapter between early-acting CIA components and a subset of cellular target iron-sulfur proteins.</text>
</comment>
<evidence type="ECO:0000256" key="4">
    <source>
        <dbReference type="ARBA" id="ARBA00023242"/>
    </source>
</evidence>
<keyword evidence="9" id="KW-1185">Reference proteome</keyword>
<protein>
    <recommendedName>
        <fullName evidence="5">MMS19 nucleotide excision repair protein</fullName>
    </recommendedName>
</protein>
<dbReference type="InterPro" id="IPR016024">
    <property type="entry name" value="ARM-type_fold"/>
</dbReference>
<evidence type="ECO:0000313" key="9">
    <source>
        <dbReference type="Proteomes" id="UP001519460"/>
    </source>
</evidence>
<dbReference type="GO" id="GO:0006281">
    <property type="term" value="P:DNA repair"/>
    <property type="evidence" value="ECO:0007669"/>
    <property type="project" value="UniProtKB-UniRule"/>
</dbReference>
<dbReference type="Gene3D" id="1.25.10.10">
    <property type="entry name" value="Leucine-rich Repeat Variant"/>
    <property type="match status" value="2"/>
</dbReference>
<name>A0ABD0JDV4_9CAEN</name>
<dbReference type="GO" id="GO:0097361">
    <property type="term" value="C:cytosolic [4Fe-4S] assembly targeting complex"/>
    <property type="evidence" value="ECO:0007669"/>
    <property type="project" value="UniProtKB-UniRule"/>
</dbReference>
<dbReference type="GO" id="GO:0005819">
    <property type="term" value="C:spindle"/>
    <property type="evidence" value="ECO:0007669"/>
    <property type="project" value="UniProtKB-SubCell"/>
</dbReference>
<dbReference type="InterPro" id="IPR011989">
    <property type="entry name" value="ARM-like"/>
</dbReference>
<keyword evidence="4 5" id="KW-0539">Nucleus</keyword>
<evidence type="ECO:0000259" key="7">
    <source>
        <dbReference type="Pfam" id="PF14500"/>
    </source>
</evidence>
<dbReference type="GO" id="GO:0051604">
    <property type="term" value="P:protein maturation"/>
    <property type="evidence" value="ECO:0007669"/>
    <property type="project" value="UniProtKB-UniRule"/>
</dbReference>
<evidence type="ECO:0000259" key="6">
    <source>
        <dbReference type="Pfam" id="PF12460"/>
    </source>
</evidence>
<feature type="domain" description="MMS19 N-terminal" evidence="7">
    <location>
        <begin position="39"/>
        <end position="299"/>
    </location>
</feature>
<evidence type="ECO:0000256" key="3">
    <source>
        <dbReference type="ARBA" id="ARBA00022737"/>
    </source>
</evidence>
<keyword evidence="5" id="KW-0227">DNA damage</keyword>
<dbReference type="InterPro" id="IPR029240">
    <property type="entry name" value="MMS19_N"/>
</dbReference>
<keyword evidence="3" id="KW-0677">Repeat</keyword>
<comment type="caution">
    <text evidence="8">The sequence shown here is derived from an EMBL/GenBank/DDBJ whole genome shotgun (WGS) entry which is preliminary data.</text>
</comment>
<dbReference type="EMBL" id="JACVVK020000485">
    <property type="protein sequence ID" value="KAK7471641.1"/>
    <property type="molecule type" value="Genomic_DNA"/>
</dbReference>
<organism evidence="8 9">
    <name type="scientific">Batillaria attramentaria</name>
    <dbReference type="NCBI Taxonomy" id="370345"/>
    <lineage>
        <taxon>Eukaryota</taxon>
        <taxon>Metazoa</taxon>
        <taxon>Spiralia</taxon>
        <taxon>Lophotrochozoa</taxon>
        <taxon>Mollusca</taxon>
        <taxon>Gastropoda</taxon>
        <taxon>Caenogastropoda</taxon>
        <taxon>Sorbeoconcha</taxon>
        <taxon>Cerithioidea</taxon>
        <taxon>Batillariidae</taxon>
        <taxon>Batillaria</taxon>
    </lineage>
</organism>
<comment type="subunit">
    <text evidence="5">Component of the CIA complex.</text>
</comment>
<dbReference type="Pfam" id="PF12460">
    <property type="entry name" value="MMS19_C"/>
    <property type="match status" value="1"/>
</dbReference>
<gene>
    <name evidence="8" type="ORF">BaRGS_00035738</name>
</gene>
<dbReference type="Pfam" id="PF14500">
    <property type="entry name" value="MMS19_N"/>
    <property type="match status" value="1"/>
</dbReference>
<dbReference type="SUPFAM" id="SSF48371">
    <property type="entry name" value="ARM repeat"/>
    <property type="match status" value="2"/>
</dbReference>
<keyword evidence="5" id="KW-0234">DNA repair</keyword>
<dbReference type="GO" id="GO:0016226">
    <property type="term" value="P:iron-sulfur cluster assembly"/>
    <property type="evidence" value="ECO:0007669"/>
    <property type="project" value="UniProtKB-UniRule"/>
</dbReference>
<accession>A0ABD0JDV4</accession>
<comment type="subcellular location">
    <subcellularLocation>
        <location evidence="5">Cytoplasm</location>
        <location evidence="5">Cytoskeleton</location>
        <location evidence="5">Spindle</location>
    </subcellularLocation>
    <subcellularLocation>
        <location evidence="1 5">Nucleus</location>
    </subcellularLocation>
</comment>
<evidence type="ECO:0000256" key="1">
    <source>
        <dbReference type="ARBA" id="ARBA00004123"/>
    </source>
</evidence>